<keyword evidence="7" id="KW-0732">Signal</keyword>
<keyword evidence="3 7" id="KW-0378">Hydrolase</keyword>
<dbReference type="PANTHER" id="PTHR10127">
    <property type="entry name" value="DISCOIDIN, CUB, EGF, LAMININ , AND ZINC METALLOPROTEASE DOMAIN CONTAINING"/>
    <property type="match status" value="1"/>
</dbReference>
<dbReference type="InterPro" id="IPR024079">
    <property type="entry name" value="MetalloPept_cat_dom_sf"/>
</dbReference>
<dbReference type="AlphaFoldDB" id="A0A0K0EXN9"/>
<dbReference type="SUPFAM" id="SSF55486">
    <property type="entry name" value="Metalloproteases ('zincins'), catalytic domain"/>
    <property type="match status" value="1"/>
</dbReference>
<dbReference type="GO" id="GO:0006508">
    <property type="term" value="P:proteolysis"/>
    <property type="evidence" value="ECO:0007669"/>
    <property type="project" value="UniProtKB-KW"/>
</dbReference>
<protein>
    <recommendedName>
        <fullName evidence="7">Metalloendopeptidase</fullName>
        <ecNumber evidence="7">3.4.24.-</ecNumber>
    </recommendedName>
</protein>
<name>A0A0K0EXN9_STRVS</name>
<keyword evidence="5 7" id="KW-0482">Metalloprotease</keyword>
<feature type="disulfide bond" evidence="6">
    <location>
        <begin position="337"/>
        <end position="347"/>
    </location>
</feature>
<sequence length="489" mass="55899">MNLFKKSIILIILLVFFADLLDSKKKKKDDKKNNKINSTTKNDKKKKNKYVTTKKHGRKLCKKPVTKSTKKPSNKSCGKPSKPNKSSRPSKPVKPGKKPNKTSKPVKTEIVTTKRPETTPVIKPEVKPNITEITFPVYYCIYLKNGETYSPLKGINRTVLKEAIKQLEARMCLSFIEQIPCKNDSAFPNPLILLIDDLGTYINQYNFTYPIKFTNPYEIKIQASCNRKVGCFLKKILAYLGFYLTHRRKDRDSYITVNDSNILTGYEWEFEKISNDMDYNVAGYDFGSVMHISKFYRRNYLRGDPFKTKFSLSYESMVGQEYGLSFSDYKILNYRYCREKCLNTLSCKNGGFQNPEGCKYCECPNGYKGNLCEELEDSTGECGETRLNATSAPQSLFIKGRGTCNILITASDHKRINITVIKASLGAAYPCFEKKGLEIKHRSDKSVTGLCACTYAENEVVQSEDNTVFVQYNGFIQNHYANITYHEIN</sequence>
<keyword evidence="6" id="KW-1015">Disulfide bond</keyword>
<evidence type="ECO:0000256" key="4">
    <source>
        <dbReference type="ARBA" id="ARBA00022833"/>
    </source>
</evidence>
<evidence type="ECO:0000256" key="7">
    <source>
        <dbReference type="RuleBase" id="RU361183"/>
    </source>
</evidence>
<comment type="caution">
    <text evidence="6">Lacks conserved residue(s) required for the propagation of feature annotation.</text>
</comment>
<reference evidence="11" key="1">
    <citation type="submission" date="2014-07" db="EMBL/GenBank/DDBJ databases">
        <authorList>
            <person name="Martin A.A"/>
            <person name="De Silva N."/>
        </authorList>
    </citation>
    <scope>NUCLEOTIDE SEQUENCE</scope>
</reference>
<keyword evidence="2 7" id="KW-0479">Metal-binding</keyword>
<dbReference type="PROSITE" id="PS51864">
    <property type="entry name" value="ASTACIN"/>
    <property type="match status" value="1"/>
</dbReference>
<dbReference type="PRINTS" id="PR00480">
    <property type="entry name" value="ASTACIN"/>
</dbReference>
<proteinExistence type="predicted"/>
<dbReference type="PANTHER" id="PTHR10127:SF780">
    <property type="entry name" value="METALLOENDOPEPTIDASE"/>
    <property type="match status" value="1"/>
</dbReference>
<keyword evidence="4 7" id="KW-0862">Zinc</keyword>
<feature type="domain" description="EGF-like" evidence="9">
    <location>
        <begin position="333"/>
        <end position="373"/>
    </location>
</feature>
<organism evidence="11 12">
    <name type="scientific">Strongyloides venezuelensis</name>
    <name type="common">Threadworm</name>
    <dbReference type="NCBI Taxonomy" id="75913"/>
    <lineage>
        <taxon>Eukaryota</taxon>
        <taxon>Metazoa</taxon>
        <taxon>Ecdysozoa</taxon>
        <taxon>Nematoda</taxon>
        <taxon>Chromadorea</taxon>
        <taxon>Rhabditida</taxon>
        <taxon>Tylenchina</taxon>
        <taxon>Panagrolaimomorpha</taxon>
        <taxon>Strongyloidoidea</taxon>
        <taxon>Strongyloididae</taxon>
        <taxon>Strongyloides</taxon>
    </lineage>
</organism>
<keyword evidence="11" id="KW-1185">Reference proteome</keyword>
<evidence type="ECO:0000256" key="3">
    <source>
        <dbReference type="ARBA" id="ARBA00022801"/>
    </source>
</evidence>
<feature type="disulfide bond" evidence="6">
    <location>
        <begin position="363"/>
        <end position="372"/>
    </location>
</feature>
<dbReference type="PROSITE" id="PS00022">
    <property type="entry name" value="EGF_1"/>
    <property type="match status" value="1"/>
</dbReference>
<dbReference type="Proteomes" id="UP000035680">
    <property type="component" value="Unassembled WGS sequence"/>
</dbReference>
<reference evidence="12" key="2">
    <citation type="submission" date="2015-08" db="UniProtKB">
        <authorList>
            <consortium name="WormBaseParasite"/>
        </authorList>
    </citation>
    <scope>IDENTIFICATION</scope>
</reference>
<comment type="cofactor">
    <cofactor evidence="7">
        <name>Zn(2+)</name>
        <dbReference type="ChEBI" id="CHEBI:29105"/>
    </cofactor>
    <text evidence="7">Binds 1 zinc ion per subunit.</text>
</comment>
<dbReference type="GO" id="GO:0046872">
    <property type="term" value="F:metal ion binding"/>
    <property type="evidence" value="ECO:0007669"/>
    <property type="project" value="UniProtKB-KW"/>
</dbReference>
<evidence type="ECO:0000256" key="5">
    <source>
        <dbReference type="ARBA" id="ARBA00023049"/>
    </source>
</evidence>
<dbReference type="WBParaSite" id="SVE_0129300.1">
    <property type="protein sequence ID" value="SVE_0129300.1"/>
    <property type="gene ID" value="SVE_0129300"/>
</dbReference>
<feature type="chain" id="PRO_5005120706" description="Metalloendopeptidase" evidence="7">
    <location>
        <begin position="24"/>
        <end position="489"/>
    </location>
</feature>
<dbReference type="GO" id="GO:0004222">
    <property type="term" value="F:metalloendopeptidase activity"/>
    <property type="evidence" value="ECO:0007669"/>
    <property type="project" value="UniProtKB-UniRule"/>
</dbReference>
<evidence type="ECO:0000259" key="10">
    <source>
        <dbReference type="PROSITE" id="PS51864"/>
    </source>
</evidence>
<dbReference type="Pfam" id="PF01400">
    <property type="entry name" value="Astacin"/>
    <property type="match status" value="1"/>
</dbReference>
<evidence type="ECO:0000256" key="6">
    <source>
        <dbReference type="PROSITE-ProRule" id="PRU00076"/>
    </source>
</evidence>
<dbReference type="PROSITE" id="PS50026">
    <property type="entry name" value="EGF_3"/>
    <property type="match status" value="1"/>
</dbReference>
<dbReference type="STRING" id="75913.A0A0K0EXN9"/>
<feature type="compositionally biased region" description="Low complexity" evidence="8">
    <location>
        <begin position="74"/>
        <end position="90"/>
    </location>
</feature>
<evidence type="ECO:0000313" key="12">
    <source>
        <dbReference type="WBParaSite" id="SVE_0129300.1"/>
    </source>
</evidence>
<evidence type="ECO:0000259" key="9">
    <source>
        <dbReference type="PROSITE" id="PS50026"/>
    </source>
</evidence>
<evidence type="ECO:0000256" key="8">
    <source>
        <dbReference type="SAM" id="MobiDB-lite"/>
    </source>
</evidence>
<evidence type="ECO:0000256" key="2">
    <source>
        <dbReference type="ARBA" id="ARBA00022723"/>
    </source>
</evidence>
<dbReference type="EC" id="3.4.24.-" evidence="7"/>
<dbReference type="InterPro" id="IPR001506">
    <property type="entry name" value="Peptidase_M12A"/>
</dbReference>
<dbReference type="InterPro" id="IPR000742">
    <property type="entry name" value="EGF"/>
</dbReference>
<feature type="signal peptide" evidence="7">
    <location>
        <begin position="1"/>
        <end position="23"/>
    </location>
</feature>
<feature type="compositionally biased region" description="Basic residues" evidence="8">
    <location>
        <begin position="43"/>
        <end position="73"/>
    </location>
</feature>
<keyword evidence="6" id="KW-0245">EGF-like domain</keyword>
<feature type="region of interest" description="Disordered" evidence="8">
    <location>
        <begin position="24"/>
        <end position="111"/>
    </location>
</feature>
<dbReference type="Gene3D" id="3.40.390.10">
    <property type="entry name" value="Collagenase (Catalytic Domain)"/>
    <property type="match status" value="1"/>
</dbReference>
<keyword evidence="1 7" id="KW-0645">Protease</keyword>
<accession>A0A0K0EXN9</accession>
<evidence type="ECO:0000256" key="1">
    <source>
        <dbReference type="ARBA" id="ARBA00022670"/>
    </source>
</evidence>
<dbReference type="PROSITE" id="PS01186">
    <property type="entry name" value="EGF_2"/>
    <property type="match status" value="1"/>
</dbReference>
<feature type="domain" description="Peptidase M12A" evidence="10">
    <location>
        <begin position="120"/>
        <end position="338"/>
    </location>
</feature>
<evidence type="ECO:0000313" key="11">
    <source>
        <dbReference type="Proteomes" id="UP000035680"/>
    </source>
</evidence>